<sequence>MKKLWPQVRKLLVFQIKLYIDAFRDIILSALSLGAFLIDLVQQNEGPDSYFERVLGFGRHTERTINLFNNYDRDKGGKNVDSILDEVEDKIRKNVRDANR</sequence>
<accession>A0A2A5B5I1</accession>
<dbReference type="AlphaFoldDB" id="A0A2A5B5I1"/>
<reference evidence="2" key="1">
    <citation type="submission" date="2017-08" db="EMBL/GenBank/DDBJ databases">
        <title>A dynamic microbial community with high functional redundancy inhabits the cold, oxic subseafloor aquifer.</title>
        <authorList>
            <person name="Tully B.J."/>
            <person name="Wheat C.G."/>
            <person name="Glazer B.T."/>
            <person name="Huber J.A."/>
        </authorList>
    </citation>
    <scope>NUCLEOTIDE SEQUENCE [LARGE SCALE GENOMIC DNA]</scope>
</reference>
<organism evidence="1 2">
    <name type="scientific">SAR86 cluster bacterium</name>
    <dbReference type="NCBI Taxonomy" id="2030880"/>
    <lineage>
        <taxon>Bacteria</taxon>
        <taxon>Pseudomonadati</taxon>
        <taxon>Pseudomonadota</taxon>
        <taxon>Gammaproteobacteria</taxon>
        <taxon>SAR86 cluster</taxon>
    </lineage>
</organism>
<comment type="caution">
    <text evidence="1">The sequence shown here is derived from an EMBL/GenBank/DDBJ whole genome shotgun (WGS) entry which is preliminary data.</text>
</comment>
<dbReference type="EMBL" id="NVVJ01000010">
    <property type="protein sequence ID" value="PCJ26620.1"/>
    <property type="molecule type" value="Genomic_DNA"/>
</dbReference>
<protein>
    <submittedName>
        <fullName evidence="1">Uncharacterized protein</fullName>
    </submittedName>
</protein>
<evidence type="ECO:0000313" key="1">
    <source>
        <dbReference type="EMBL" id="PCJ26620.1"/>
    </source>
</evidence>
<gene>
    <name evidence="1" type="ORF">COA96_04690</name>
</gene>
<evidence type="ECO:0000313" key="2">
    <source>
        <dbReference type="Proteomes" id="UP000218327"/>
    </source>
</evidence>
<proteinExistence type="predicted"/>
<dbReference type="Proteomes" id="UP000218327">
    <property type="component" value="Unassembled WGS sequence"/>
</dbReference>
<name>A0A2A5B5I1_9GAMM</name>